<dbReference type="EMBL" id="BLIV01000005">
    <property type="protein sequence ID" value="GFE50849.1"/>
    <property type="molecule type" value="Genomic_DNA"/>
</dbReference>
<evidence type="ECO:0000256" key="1">
    <source>
        <dbReference type="SAM" id="MobiDB-lite"/>
    </source>
</evidence>
<reference evidence="2 3" key="1">
    <citation type="submission" date="2019-12" db="EMBL/GenBank/DDBJ databases">
        <title>Roseobacter cerasinus sp. nov., isolated from seawater around aquaculture.</title>
        <authorList>
            <person name="Muramatsu S."/>
            <person name="Takabe Y."/>
            <person name="Mori K."/>
            <person name="Takaichi S."/>
            <person name="Hanada S."/>
        </authorList>
    </citation>
    <scope>NUCLEOTIDE SEQUENCE [LARGE SCALE GENOMIC DNA]</scope>
    <source>
        <strain evidence="2 3">AI77</strain>
    </source>
</reference>
<organism evidence="2 3">
    <name type="scientific">Roseobacter cerasinus</name>
    <dbReference type="NCBI Taxonomy" id="2602289"/>
    <lineage>
        <taxon>Bacteria</taxon>
        <taxon>Pseudomonadati</taxon>
        <taxon>Pseudomonadota</taxon>
        <taxon>Alphaproteobacteria</taxon>
        <taxon>Rhodobacterales</taxon>
        <taxon>Roseobacteraceae</taxon>
        <taxon>Roseobacter</taxon>
    </lineage>
</organism>
<keyword evidence="3" id="KW-1185">Reference proteome</keyword>
<protein>
    <recommendedName>
        <fullName evidence="4">Arginine transporter</fullName>
    </recommendedName>
</protein>
<feature type="region of interest" description="Disordered" evidence="1">
    <location>
        <begin position="19"/>
        <end position="42"/>
    </location>
</feature>
<dbReference type="AlphaFoldDB" id="A0A640VS54"/>
<evidence type="ECO:0000313" key="3">
    <source>
        <dbReference type="Proteomes" id="UP000436522"/>
    </source>
</evidence>
<dbReference type="RefSeq" id="WP_238840916.1">
    <property type="nucleotide sequence ID" value="NZ_BLIV01000005.1"/>
</dbReference>
<name>A0A640VS54_9RHOB</name>
<sequence length="126" mass="13634">MLRTAVLFCTILILSACGGRDSSRTEPLRNPPPLPVAGGQPQIVSGPINSACLAQRRRGATQERCGCIQAAANQSLSRSQQRQGVQFFDDPGQLQEVRQSGSESNRAFWDAWKRFAETAETVCGGI</sequence>
<evidence type="ECO:0008006" key="4">
    <source>
        <dbReference type="Google" id="ProtNLM"/>
    </source>
</evidence>
<dbReference type="PROSITE" id="PS51257">
    <property type="entry name" value="PROKAR_LIPOPROTEIN"/>
    <property type="match status" value="1"/>
</dbReference>
<dbReference type="Proteomes" id="UP000436522">
    <property type="component" value="Unassembled WGS sequence"/>
</dbReference>
<proteinExistence type="predicted"/>
<gene>
    <name evidence="2" type="ORF">So717_26020</name>
</gene>
<comment type="caution">
    <text evidence="2">The sequence shown here is derived from an EMBL/GenBank/DDBJ whole genome shotgun (WGS) entry which is preliminary data.</text>
</comment>
<evidence type="ECO:0000313" key="2">
    <source>
        <dbReference type="EMBL" id="GFE50849.1"/>
    </source>
</evidence>
<accession>A0A640VS54</accession>